<dbReference type="OrthoDB" id="416834at2759"/>
<proteinExistence type="inferred from homology"/>
<name>A0A6C1DS55_SACPS</name>
<dbReference type="PANTHER" id="PTHR22760:SF4">
    <property type="entry name" value="GPI MANNOSYLTRANSFERASE 3"/>
    <property type="match status" value="1"/>
</dbReference>
<sequence>MAHEVHRIKPKLGRTQIFWVFLAFRVLNAVLTRTFFQADEFWQALEPAHWKAFKYGELTWEWKFGVRSYLFPMIFELTYRLVSLSSILLHYALLLLSTIGSDLLILLLPKYELSWQVAEDLKRLPFDVTRSFEYYGVIYAPKIVMAVLASIGEYYIVRFVQKLYLLTLDKRNEKEEEERRSGLSEITKFALLLSLTNFFNCFFITRTFINSFEMILTSIALYYWDWTGGQMIKESSFTKSLIFAFLACLQRPSSGLIWVIPSISLILNLVGKKQYHLLFITFSKVLRSFFLVFTANAIIDTYFYEKVTFPFFRFLKFNFTTPLSKFYGVAPWHFHFFQSLPIVLGASIPAFAFGLFFPLSKRSFPKKYLNPFFQVKLTILLNLLVYSTLPHKEFRFIFPLQPLFILISSFGLLRLDRDYWKRLSGLKSLLWLVPFVSVFIALLLDTFHESGSIEVMKFLHEEPEIDSLGFIMPCHSTPGQSYLHRSDIQDLWSITCNPPLHLLGDPEAYSKLETYMDESDHLYDDISAFIYKNFPPPFRKDLRSPGKTYSHEWPTYLVVFEHMENAFLKDFLKDSSYIEYNRFFNSLAHWDSRRSGDIIIYYKLPFDYSDIPAANI</sequence>
<accession>A0A6C1DS55</accession>
<feature type="transmembrane region" description="Helical" evidence="12">
    <location>
        <begin position="241"/>
        <end position="270"/>
    </location>
</feature>
<organism evidence="13 14">
    <name type="scientific">Saccharomyces pastorianus</name>
    <name type="common">Lager yeast</name>
    <name type="synonym">Saccharomyces cerevisiae x Saccharomyces eubayanus</name>
    <dbReference type="NCBI Taxonomy" id="27292"/>
    <lineage>
        <taxon>Eukaryota</taxon>
        <taxon>Fungi</taxon>
        <taxon>Dikarya</taxon>
        <taxon>Ascomycota</taxon>
        <taxon>Saccharomycotina</taxon>
        <taxon>Saccharomycetes</taxon>
        <taxon>Saccharomycetales</taxon>
        <taxon>Saccharomycetaceae</taxon>
        <taxon>Saccharomyces</taxon>
    </lineage>
</organism>
<dbReference type="GO" id="GO:0005789">
    <property type="term" value="C:endoplasmic reticulum membrane"/>
    <property type="evidence" value="ECO:0007669"/>
    <property type="project" value="UniProtKB-SubCell"/>
</dbReference>
<feature type="transmembrane region" description="Helical" evidence="12">
    <location>
        <begin position="277"/>
        <end position="299"/>
    </location>
</feature>
<evidence type="ECO:0000313" key="14">
    <source>
        <dbReference type="Proteomes" id="UP000501346"/>
    </source>
</evidence>
<protein>
    <recommendedName>
        <fullName evidence="12">Mannosyltransferase</fullName>
        <ecNumber evidence="12">2.4.1.-</ecNumber>
    </recommendedName>
</protein>
<keyword evidence="9 12" id="KW-1133">Transmembrane helix</keyword>
<keyword evidence="7 12" id="KW-0812">Transmembrane</keyword>
<dbReference type="AlphaFoldDB" id="A0A6C1DS55"/>
<keyword evidence="4" id="KW-0337">GPI-anchor biosynthesis</keyword>
<dbReference type="UniPathway" id="UPA00196"/>
<keyword evidence="8 12" id="KW-0256">Endoplasmic reticulum</keyword>
<comment type="pathway">
    <text evidence="2">Glycolipid biosynthesis; glycosylphosphatidylinositol-anchor biosynthesis.</text>
</comment>
<feature type="transmembrane region" description="Helical" evidence="12">
    <location>
        <begin position="394"/>
        <end position="413"/>
    </location>
</feature>
<evidence type="ECO:0000256" key="3">
    <source>
        <dbReference type="ARBA" id="ARBA00006065"/>
    </source>
</evidence>
<dbReference type="Proteomes" id="UP000501346">
    <property type="component" value="Chromosome ScVII"/>
</dbReference>
<evidence type="ECO:0000256" key="1">
    <source>
        <dbReference type="ARBA" id="ARBA00004477"/>
    </source>
</evidence>
<evidence type="ECO:0000256" key="12">
    <source>
        <dbReference type="RuleBase" id="RU363075"/>
    </source>
</evidence>
<dbReference type="Pfam" id="PF03901">
    <property type="entry name" value="Glyco_transf_22"/>
    <property type="match status" value="1"/>
</dbReference>
<comment type="subcellular location">
    <subcellularLocation>
        <location evidence="1 12">Endoplasmic reticulum membrane</location>
        <topology evidence="1 12">Multi-pass membrane protein</topology>
    </subcellularLocation>
</comment>
<dbReference type="EMBL" id="CP048988">
    <property type="protein sequence ID" value="QID79417.1"/>
    <property type="molecule type" value="Genomic_DNA"/>
</dbReference>
<evidence type="ECO:0000256" key="9">
    <source>
        <dbReference type="ARBA" id="ARBA00022989"/>
    </source>
</evidence>
<comment type="function">
    <text evidence="11">Mannosyltransferase involved in glycosylphosphatidylinositol-anchor biosynthesis. Transfers the third mannose to Man2-GlcN-acyl-PI during GPI precursor assembly.</text>
</comment>
<keyword evidence="14" id="KW-1185">Reference proteome</keyword>
<gene>
    <name evidence="13" type="primary">GPI10_1</name>
    <name evidence="13" type="ORF">GRS66_001681</name>
</gene>
<evidence type="ECO:0000256" key="4">
    <source>
        <dbReference type="ARBA" id="ARBA00022502"/>
    </source>
</evidence>
<feature type="transmembrane region" description="Helical" evidence="12">
    <location>
        <begin position="425"/>
        <end position="444"/>
    </location>
</feature>
<feature type="transmembrane region" description="Helical" evidence="12">
    <location>
        <begin position="134"/>
        <end position="156"/>
    </location>
</feature>
<evidence type="ECO:0000313" key="13">
    <source>
        <dbReference type="EMBL" id="QID79417.1"/>
    </source>
</evidence>
<feature type="transmembrane region" description="Helical" evidence="12">
    <location>
        <begin position="89"/>
        <end position="108"/>
    </location>
</feature>
<dbReference type="InterPro" id="IPR005599">
    <property type="entry name" value="GPI_mannosylTrfase"/>
</dbReference>
<evidence type="ECO:0000256" key="10">
    <source>
        <dbReference type="ARBA" id="ARBA00023136"/>
    </source>
</evidence>
<dbReference type="EC" id="2.4.1.-" evidence="12"/>
<keyword evidence="6" id="KW-0808">Transferase</keyword>
<evidence type="ECO:0000256" key="7">
    <source>
        <dbReference type="ARBA" id="ARBA00022692"/>
    </source>
</evidence>
<keyword evidence="5 12" id="KW-0328">Glycosyltransferase</keyword>
<dbReference type="PANTHER" id="PTHR22760">
    <property type="entry name" value="GLYCOSYLTRANSFERASE"/>
    <property type="match status" value="1"/>
</dbReference>
<evidence type="ECO:0000256" key="2">
    <source>
        <dbReference type="ARBA" id="ARBA00004687"/>
    </source>
</evidence>
<dbReference type="GO" id="GO:0000026">
    <property type="term" value="F:alpha-1,2-mannosyltransferase activity"/>
    <property type="evidence" value="ECO:0007669"/>
    <property type="project" value="TreeGrafter"/>
</dbReference>
<feature type="transmembrane region" description="Helical" evidence="12">
    <location>
        <begin position="369"/>
        <end position="388"/>
    </location>
</feature>
<comment type="similarity">
    <text evidence="3">Belongs to the glycosyltransferase 22 family. PIGB subfamily.</text>
</comment>
<dbReference type="GO" id="GO:0006506">
    <property type="term" value="P:GPI anchor biosynthetic process"/>
    <property type="evidence" value="ECO:0007669"/>
    <property type="project" value="UniProtKB-UniPathway"/>
</dbReference>
<reference evidence="13 14" key="1">
    <citation type="journal article" date="2019" name="BMC Genomics">
        <title>Chromosome level assembly and comparative genome analysis confirm lager-brewing yeasts originated from a single hybridization.</title>
        <authorList>
            <person name="Salazar A.N."/>
            <person name="Gorter de Vries A.R."/>
            <person name="van den Broek M."/>
            <person name="Brouwers N."/>
            <person name="de la Torre Cortes P."/>
            <person name="Kuijpers N.G.A."/>
            <person name="Daran J.G."/>
            <person name="Abeel T."/>
        </authorList>
    </citation>
    <scope>NUCLEOTIDE SEQUENCE [LARGE SCALE GENOMIC DNA]</scope>
    <source>
        <strain evidence="13 14">CBS 1483</strain>
    </source>
</reference>
<evidence type="ECO:0000256" key="11">
    <source>
        <dbReference type="ARBA" id="ARBA00024708"/>
    </source>
</evidence>
<evidence type="ECO:0000256" key="8">
    <source>
        <dbReference type="ARBA" id="ARBA00022824"/>
    </source>
</evidence>
<evidence type="ECO:0000256" key="6">
    <source>
        <dbReference type="ARBA" id="ARBA00022679"/>
    </source>
</evidence>
<keyword evidence="10 12" id="KW-0472">Membrane</keyword>
<feature type="transmembrane region" description="Helical" evidence="12">
    <location>
        <begin position="336"/>
        <end position="357"/>
    </location>
</feature>
<evidence type="ECO:0000256" key="5">
    <source>
        <dbReference type="ARBA" id="ARBA00022676"/>
    </source>
</evidence>